<evidence type="ECO:0000256" key="1">
    <source>
        <dbReference type="ARBA" id="ARBA00004496"/>
    </source>
</evidence>
<sequence>MVFANLSYEDKNAFFSLLDEYFESRPHLLGQGSSSASSAIPGGHATVAAVQRTMAANPQATGAIVTAGLKQMPKDSPYGAVASNPKVASGMGRVAAAAASLSASSAFPYGGAAGGGPQNANDRATSPSSPPAPAPRPTPSAKGPPPQPPVRRMPSSQSVSSTTERVTGSVKGFVAQGQGMLSSFRGNDSAPSAPSPPPAPPRSPAPAAVAPATRSSFAPPPVRRVAPAPKKEPEPEPEPEPEEEEVHGEWVEALYDYSSADANDLTIKTGQRILVTEHPSEEWWMGELDGRKGLFPASYVQAV</sequence>
<dbReference type="GO" id="GO:0006897">
    <property type="term" value="P:endocytosis"/>
    <property type="evidence" value="ECO:0007669"/>
    <property type="project" value="InterPro"/>
</dbReference>
<proteinExistence type="predicted"/>
<dbReference type="GO" id="GO:0008289">
    <property type="term" value="F:lipid binding"/>
    <property type="evidence" value="ECO:0007669"/>
    <property type="project" value="TreeGrafter"/>
</dbReference>
<comment type="subcellular location">
    <subcellularLocation>
        <location evidence="1">Cytoplasm</location>
    </subcellularLocation>
</comment>
<dbReference type="PROSITE" id="PS50002">
    <property type="entry name" value="SH3"/>
    <property type="match status" value="1"/>
</dbReference>
<evidence type="ECO:0000256" key="2">
    <source>
        <dbReference type="ARBA" id="ARBA00022443"/>
    </source>
</evidence>
<dbReference type="OrthoDB" id="10255128at2759"/>
<dbReference type="Proteomes" id="UP000027195">
    <property type="component" value="Unassembled WGS sequence"/>
</dbReference>
<keyword evidence="2 4" id="KW-0728">SH3 domain</keyword>
<feature type="compositionally biased region" description="Low complexity" evidence="5">
    <location>
        <begin position="205"/>
        <end position="216"/>
    </location>
</feature>
<evidence type="ECO:0000313" key="7">
    <source>
        <dbReference type="EMBL" id="KDQ12715.1"/>
    </source>
</evidence>
<dbReference type="GO" id="GO:0051666">
    <property type="term" value="P:actin cortical patch localization"/>
    <property type="evidence" value="ECO:0007669"/>
    <property type="project" value="InterPro"/>
</dbReference>
<dbReference type="SUPFAM" id="SSF50044">
    <property type="entry name" value="SH3-domain"/>
    <property type="match status" value="1"/>
</dbReference>
<feature type="compositionally biased region" description="Acidic residues" evidence="5">
    <location>
        <begin position="235"/>
        <end position="246"/>
    </location>
</feature>
<dbReference type="InParanoid" id="A0A067MDC8"/>
<dbReference type="Pfam" id="PF00018">
    <property type="entry name" value="SH3_1"/>
    <property type="match status" value="1"/>
</dbReference>
<reference evidence="8" key="1">
    <citation type="journal article" date="2014" name="Proc. Natl. Acad. Sci. U.S.A.">
        <title>Extensive sampling of basidiomycete genomes demonstrates inadequacy of the white-rot/brown-rot paradigm for wood decay fungi.</title>
        <authorList>
            <person name="Riley R."/>
            <person name="Salamov A.A."/>
            <person name="Brown D.W."/>
            <person name="Nagy L.G."/>
            <person name="Floudas D."/>
            <person name="Held B.W."/>
            <person name="Levasseur A."/>
            <person name="Lombard V."/>
            <person name="Morin E."/>
            <person name="Otillar R."/>
            <person name="Lindquist E.A."/>
            <person name="Sun H."/>
            <person name="LaButti K.M."/>
            <person name="Schmutz J."/>
            <person name="Jabbour D."/>
            <person name="Luo H."/>
            <person name="Baker S.E."/>
            <person name="Pisabarro A.G."/>
            <person name="Walton J.D."/>
            <person name="Blanchette R.A."/>
            <person name="Henrissat B."/>
            <person name="Martin F."/>
            <person name="Cullen D."/>
            <person name="Hibbett D.S."/>
            <person name="Grigoriev I.V."/>
        </authorList>
    </citation>
    <scope>NUCLEOTIDE SEQUENCE [LARGE SCALE GENOMIC DNA]</scope>
    <source>
        <strain evidence="8">FD-172 SS1</strain>
    </source>
</reference>
<dbReference type="InterPro" id="IPR046982">
    <property type="entry name" value="BIN3/RVS161-like"/>
</dbReference>
<accession>A0A067MDC8</accession>
<feature type="compositionally biased region" description="Pro residues" evidence="5">
    <location>
        <begin position="128"/>
        <end position="151"/>
    </location>
</feature>
<feature type="region of interest" description="Disordered" evidence="5">
    <location>
        <begin position="113"/>
        <end position="168"/>
    </location>
</feature>
<dbReference type="AlphaFoldDB" id="A0A067MDC8"/>
<dbReference type="EMBL" id="KL198048">
    <property type="protein sequence ID" value="KDQ12715.1"/>
    <property type="molecule type" value="Genomic_DNA"/>
</dbReference>
<dbReference type="PRINTS" id="PR00452">
    <property type="entry name" value="SH3DOMAIN"/>
</dbReference>
<organism evidence="7 8">
    <name type="scientific">Botryobasidium botryosum (strain FD-172 SS1)</name>
    <dbReference type="NCBI Taxonomy" id="930990"/>
    <lineage>
        <taxon>Eukaryota</taxon>
        <taxon>Fungi</taxon>
        <taxon>Dikarya</taxon>
        <taxon>Basidiomycota</taxon>
        <taxon>Agaricomycotina</taxon>
        <taxon>Agaricomycetes</taxon>
        <taxon>Cantharellales</taxon>
        <taxon>Botryobasidiaceae</taxon>
        <taxon>Botryobasidium</taxon>
    </lineage>
</organism>
<gene>
    <name evidence="7" type="ORF">BOTBODRAFT_408153</name>
</gene>
<dbReference type="STRING" id="930990.A0A067MDC8"/>
<dbReference type="InterPro" id="IPR001452">
    <property type="entry name" value="SH3_domain"/>
</dbReference>
<protein>
    <recommendedName>
        <fullName evidence="6">SH3 domain-containing protein</fullName>
    </recommendedName>
</protein>
<evidence type="ECO:0000256" key="3">
    <source>
        <dbReference type="ARBA" id="ARBA00022490"/>
    </source>
</evidence>
<dbReference type="PRINTS" id="PR00499">
    <property type="entry name" value="P67PHOX"/>
</dbReference>
<dbReference type="InterPro" id="IPR036028">
    <property type="entry name" value="SH3-like_dom_sf"/>
</dbReference>
<dbReference type="GO" id="GO:0005737">
    <property type="term" value="C:cytoplasm"/>
    <property type="evidence" value="ECO:0007669"/>
    <property type="project" value="UniProtKB-SubCell"/>
</dbReference>
<evidence type="ECO:0000256" key="4">
    <source>
        <dbReference type="PROSITE-ProRule" id="PRU00192"/>
    </source>
</evidence>
<evidence type="ECO:0000256" key="5">
    <source>
        <dbReference type="SAM" id="MobiDB-lite"/>
    </source>
</evidence>
<dbReference type="Gene3D" id="2.30.30.40">
    <property type="entry name" value="SH3 Domains"/>
    <property type="match status" value="1"/>
</dbReference>
<keyword evidence="3" id="KW-0963">Cytoplasm</keyword>
<feature type="compositionally biased region" description="Low complexity" evidence="5">
    <location>
        <begin position="152"/>
        <end position="161"/>
    </location>
</feature>
<dbReference type="HOGENOM" id="CLU_067162_0_0_1"/>
<dbReference type="CDD" id="cd00174">
    <property type="entry name" value="SH3"/>
    <property type="match status" value="1"/>
</dbReference>
<name>A0A067MDC8_BOTB1</name>
<dbReference type="PANTHER" id="PTHR47174">
    <property type="entry name" value="BRIDGING INTEGRATOR 3"/>
    <property type="match status" value="1"/>
</dbReference>
<dbReference type="GO" id="GO:0015629">
    <property type="term" value="C:actin cytoskeleton"/>
    <property type="evidence" value="ECO:0007669"/>
    <property type="project" value="TreeGrafter"/>
</dbReference>
<dbReference type="SMART" id="SM00326">
    <property type="entry name" value="SH3"/>
    <property type="match status" value="1"/>
</dbReference>
<dbReference type="GO" id="GO:0097320">
    <property type="term" value="P:plasma membrane tubulation"/>
    <property type="evidence" value="ECO:0007669"/>
    <property type="project" value="TreeGrafter"/>
</dbReference>
<keyword evidence="8" id="KW-1185">Reference proteome</keyword>
<evidence type="ECO:0000313" key="8">
    <source>
        <dbReference type="Proteomes" id="UP000027195"/>
    </source>
</evidence>
<feature type="domain" description="SH3" evidence="6">
    <location>
        <begin position="246"/>
        <end position="303"/>
    </location>
</feature>
<feature type="region of interest" description="Disordered" evidence="5">
    <location>
        <begin position="180"/>
        <end position="248"/>
    </location>
</feature>
<evidence type="ECO:0000259" key="6">
    <source>
        <dbReference type="PROSITE" id="PS50002"/>
    </source>
</evidence>
<dbReference type="PANTHER" id="PTHR47174:SF3">
    <property type="entry name" value="BRIDGING INTEGRATOR 3"/>
    <property type="match status" value="1"/>
</dbReference>
<feature type="compositionally biased region" description="Pro residues" evidence="5">
    <location>
        <begin position="193"/>
        <end position="204"/>
    </location>
</feature>